<keyword evidence="6" id="KW-0804">Transcription</keyword>
<evidence type="ECO:0000256" key="3">
    <source>
        <dbReference type="ARBA" id="ARBA00022771"/>
    </source>
</evidence>
<dbReference type="InterPro" id="IPR044653">
    <property type="entry name" value="AZF1/2/3-like"/>
</dbReference>
<dbReference type="Gene3D" id="3.30.160.60">
    <property type="entry name" value="Classic Zinc Finger"/>
    <property type="match status" value="1"/>
</dbReference>
<evidence type="ECO:0000256" key="2">
    <source>
        <dbReference type="ARBA" id="ARBA00022737"/>
    </source>
</evidence>
<evidence type="ECO:0000256" key="7">
    <source>
        <dbReference type="PROSITE-ProRule" id="PRU00042"/>
    </source>
</evidence>
<keyword evidence="5" id="KW-0805">Transcription regulation</keyword>
<gene>
    <name evidence="10" type="ORF">Sradi_1463900</name>
</gene>
<keyword evidence="1" id="KW-0479">Metal-binding</keyword>
<feature type="region of interest" description="Disordered" evidence="8">
    <location>
        <begin position="101"/>
        <end position="128"/>
    </location>
</feature>
<organism evidence="10">
    <name type="scientific">Sesamum radiatum</name>
    <name type="common">Black benniseed</name>
    <dbReference type="NCBI Taxonomy" id="300843"/>
    <lineage>
        <taxon>Eukaryota</taxon>
        <taxon>Viridiplantae</taxon>
        <taxon>Streptophyta</taxon>
        <taxon>Embryophyta</taxon>
        <taxon>Tracheophyta</taxon>
        <taxon>Spermatophyta</taxon>
        <taxon>Magnoliopsida</taxon>
        <taxon>eudicotyledons</taxon>
        <taxon>Gunneridae</taxon>
        <taxon>Pentapetalae</taxon>
        <taxon>asterids</taxon>
        <taxon>lamiids</taxon>
        <taxon>Lamiales</taxon>
        <taxon>Pedaliaceae</taxon>
        <taxon>Sesamum</taxon>
    </lineage>
</organism>
<dbReference type="Pfam" id="PF13912">
    <property type="entry name" value="zf-C2H2_6"/>
    <property type="match status" value="1"/>
</dbReference>
<evidence type="ECO:0000256" key="6">
    <source>
        <dbReference type="ARBA" id="ARBA00023163"/>
    </source>
</evidence>
<sequence>MSVVPTPPALVPSTQRRLRRRCRRFVHVDQPLSVGSWPTAKRCKIMDNCTSEEEEIVAECLLMLARSGGAFCVPSSSFEALTPPAPDEYVADCLVMLASSGGDGSPSGDPTTGPAADDSEKQTEVVSASPVLHSSVKDNGYKCDFCDKAFPSYQALGGHKTSHRSKPPTAAATATVETSKYTVGTKYSSGGLTLAPSAPRLFRPAKPWAATSASITRA</sequence>
<name>A0AAW2U7R8_SESRA</name>
<evidence type="ECO:0000256" key="1">
    <source>
        <dbReference type="ARBA" id="ARBA00022723"/>
    </source>
</evidence>
<dbReference type="SMART" id="SM00355">
    <property type="entry name" value="ZnF_C2H2"/>
    <property type="match status" value="1"/>
</dbReference>
<reference evidence="10" key="1">
    <citation type="submission" date="2020-06" db="EMBL/GenBank/DDBJ databases">
        <authorList>
            <person name="Li T."/>
            <person name="Hu X."/>
            <person name="Zhang T."/>
            <person name="Song X."/>
            <person name="Zhang H."/>
            <person name="Dai N."/>
            <person name="Sheng W."/>
            <person name="Hou X."/>
            <person name="Wei L."/>
        </authorList>
    </citation>
    <scope>NUCLEOTIDE SEQUENCE</scope>
    <source>
        <strain evidence="10">G02</strain>
        <tissue evidence="10">Leaf</tissue>
    </source>
</reference>
<evidence type="ECO:0000256" key="8">
    <source>
        <dbReference type="SAM" id="MobiDB-lite"/>
    </source>
</evidence>
<dbReference type="EMBL" id="JACGWJ010000006">
    <property type="protein sequence ID" value="KAL0412622.1"/>
    <property type="molecule type" value="Genomic_DNA"/>
</dbReference>
<dbReference type="GO" id="GO:0003700">
    <property type="term" value="F:DNA-binding transcription factor activity"/>
    <property type="evidence" value="ECO:0007669"/>
    <property type="project" value="InterPro"/>
</dbReference>
<dbReference type="InterPro" id="IPR036236">
    <property type="entry name" value="Znf_C2H2_sf"/>
</dbReference>
<dbReference type="GO" id="GO:0008270">
    <property type="term" value="F:zinc ion binding"/>
    <property type="evidence" value="ECO:0007669"/>
    <property type="project" value="UniProtKB-KW"/>
</dbReference>
<feature type="domain" description="C2H2-type" evidence="9">
    <location>
        <begin position="141"/>
        <end position="168"/>
    </location>
</feature>
<dbReference type="AlphaFoldDB" id="A0AAW2U7R8"/>
<keyword evidence="3 7" id="KW-0863">Zinc-finger</keyword>
<comment type="caution">
    <text evidence="10">The sequence shown here is derived from an EMBL/GenBank/DDBJ whole genome shotgun (WGS) entry which is preliminary data.</text>
</comment>
<dbReference type="InterPro" id="IPR013087">
    <property type="entry name" value="Znf_C2H2_type"/>
</dbReference>
<dbReference type="GO" id="GO:0005634">
    <property type="term" value="C:nucleus"/>
    <property type="evidence" value="ECO:0007669"/>
    <property type="project" value="TreeGrafter"/>
</dbReference>
<dbReference type="PROSITE" id="PS50157">
    <property type="entry name" value="ZINC_FINGER_C2H2_2"/>
    <property type="match status" value="1"/>
</dbReference>
<dbReference type="PROSITE" id="PS00028">
    <property type="entry name" value="ZINC_FINGER_C2H2_1"/>
    <property type="match status" value="1"/>
</dbReference>
<evidence type="ECO:0000313" key="10">
    <source>
        <dbReference type="EMBL" id="KAL0412622.1"/>
    </source>
</evidence>
<keyword evidence="4" id="KW-0862">Zinc</keyword>
<proteinExistence type="predicted"/>
<reference evidence="10" key="2">
    <citation type="journal article" date="2024" name="Plant">
        <title>Genomic evolution and insights into agronomic trait innovations of Sesamum species.</title>
        <authorList>
            <person name="Miao H."/>
            <person name="Wang L."/>
            <person name="Qu L."/>
            <person name="Liu H."/>
            <person name="Sun Y."/>
            <person name="Le M."/>
            <person name="Wang Q."/>
            <person name="Wei S."/>
            <person name="Zheng Y."/>
            <person name="Lin W."/>
            <person name="Duan Y."/>
            <person name="Cao H."/>
            <person name="Xiong S."/>
            <person name="Wang X."/>
            <person name="Wei L."/>
            <person name="Li C."/>
            <person name="Ma Q."/>
            <person name="Ju M."/>
            <person name="Zhao R."/>
            <person name="Li G."/>
            <person name="Mu C."/>
            <person name="Tian Q."/>
            <person name="Mei H."/>
            <person name="Zhang T."/>
            <person name="Gao T."/>
            <person name="Zhang H."/>
        </authorList>
    </citation>
    <scope>NUCLEOTIDE SEQUENCE</scope>
    <source>
        <strain evidence="10">G02</strain>
    </source>
</reference>
<dbReference type="PANTHER" id="PTHR45988:SF1">
    <property type="entry name" value="ZINC FINGER PROTEIN AZF2"/>
    <property type="match status" value="1"/>
</dbReference>
<accession>A0AAW2U7R8</accession>
<evidence type="ECO:0000256" key="4">
    <source>
        <dbReference type="ARBA" id="ARBA00022833"/>
    </source>
</evidence>
<protein>
    <submittedName>
        <fullName evidence="10">Zinc finger protein AZF2</fullName>
    </submittedName>
</protein>
<dbReference type="GO" id="GO:0000976">
    <property type="term" value="F:transcription cis-regulatory region binding"/>
    <property type="evidence" value="ECO:0007669"/>
    <property type="project" value="TreeGrafter"/>
</dbReference>
<dbReference type="SUPFAM" id="SSF57667">
    <property type="entry name" value="beta-beta-alpha zinc fingers"/>
    <property type="match status" value="1"/>
</dbReference>
<evidence type="ECO:0000256" key="5">
    <source>
        <dbReference type="ARBA" id="ARBA00023015"/>
    </source>
</evidence>
<dbReference type="PANTHER" id="PTHR45988">
    <property type="entry name" value="C2H2 TYPE ZINC FINGER TRANSCRIPTION FACTOR FAMILY-RELATED"/>
    <property type="match status" value="1"/>
</dbReference>
<keyword evidence="2" id="KW-0677">Repeat</keyword>
<evidence type="ECO:0000259" key="9">
    <source>
        <dbReference type="PROSITE" id="PS50157"/>
    </source>
</evidence>